<dbReference type="EMBL" id="BLKC01000020">
    <property type="protein sequence ID" value="GFF33027.1"/>
    <property type="molecule type" value="Genomic_DNA"/>
</dbReference>
<evidence type="ECO:0000313" key="3">
    <source>
        <dbReference type="EMBL" id="GFF83775.1"/>
    </source>
</evidence>
<organism evidence="2 4">
    <name type="scientific">Aspergillus udagawae</name>
    <dbReference type="NCBI Taxonomy" id="91492"/>
    <lineage>
        <taxon>Eukaryota</taxon>
        <taxon>Fungi</taxon>
        <taxon>Dikarya</taxon>
        <taxon>Ascomycota</taxon>
        <taxon>Pezizomycotina</taxon>
        <taxon>Eurotiomycetes</taxon>
        <taxon>Eurotiomycetidae</taxon>
        <taxon>Eurotiales</taxon>
        <taxon>Aspergillaceae</taxon>
        <taxon>Aspergillus</taxon>
        <taxon>Aspergillus subgen. Fumigati</taxon>
    </lineage>
</organism>
<gene>
    <name evidence="2" type="ORF">IFM46972_03749</name>
    <name evidence="3" type="ORF">IFM53868_03921</name>
</gene>
<reference evidence="3 5" key="2">
    <citation type="submission" date="2020-01" db="EMBL/GenBank/DDBJ databases">
        <title>Draft genome sequence of Aspergillus udagawae IFM 53868.</title>
        <authorList>
            <person name="Takahashi H."/>
            <person name="Yaguchi T."/>
        </authorList>
    </citation>
    <scope>NUCLEOTIDE SEQUENCE [LARGE SCALE GENOMIC DNA]</scope>
    <source>
        <strain evidence="3 5">IFM 53868</strain>
    </source>
</reference>
<dbReference type="AlphaFoldDB" id="A0A8H3NJQ5"/>
<proteinExistence type="predicted"/>
<keyword evidence="5" id="KW-1185">Reference proteome</keyword>
<comment type="caution">
    <text evidence="2">The sequence shown here is derived from an EMBL/GenBank/DDBJ whole genome shotgun (WGS) entry which is preliminary data.</text>
</comment>
<name>A0A8H3NJQ5_9EURO</name>
<feature type="region of interest" description="Disordered" evidence="1">
    <location>
        <begin position="17"/>
        <end position="142"/>
    </location>
</feature>
<dbReference type="Proteomes" id="UP000465266">
    <property type="component" value="Unassembled WGS sequence"/>
</dbReference>
<reference evidence="2 4" key="1">
    <citation type="submission" date="2020-01" db="EMBL/GenBank/DDBJ databases">
        <title>Draft genome sequence of Aspergillus udagawae IFM 46972.</title>
        <authorList>
            <person name="Takahashi H."/>
            <person name="Yaguchi T."/>
        </authorList>
    </citation>
    <scope>NUCLEOTIDE SEQUENCE [LARGE SCALE GENOMIC DNA]</scope>
    <source>
        <strain evidence="2 4">IFM 46972</strain>
    </source>
</reference>
<protein>
    <submittedName>
        <fullName evidence="2">Uncharacterized protein</fullName>
    </submittedName>
</protein>
<evidence type="ECO:0000313" key="2">
    <source>
        <dbReference type="EMBL" id="GFF33027.1"/>
    </source>
</evidence>
<accession>A0A8H3NJQ5</accession>
<feature type="compositionally biased region" description="Basic and acidic residues" evidence="1">
    <location>
        <begin position="128"/>
        <end position="138"/>
    </location>
</feature>
<sequence>MDQARWTRLRSRWTFTHGTKYSNKTRRGGFASGVEKGRYRKEAKSRAGNKIGAKGRERHEDVRIVEAEEQEEKKKKSRRKERRLPRPKEATAELGPITFEDHCGKRPSSQELGWSGRASAEAYNNGDWPRRGGRDPDKTFSVGRRVFSNVKVRYGQG</sequence>
<dbReference type="EMBL" id="BLKG01000032">
    <property type="protein sequence ID" value="GFF83775.1"/>
    <property type="molecule type" value="Genomic_DNA"/>
</dbReference>
<evidence type="ECO:0000313" key="5">
    <source>
        <dbReference type="Proteomes" id="UP000465266"/>
    </source>
</evidence>
<evidence type="ECO:0000313" key="4">
    <source>
        <dbReference type="Proteomes" id="UP000465221"/>
    </source>
</evidence>
<feature type="compositionally biased region" description="Basic and acidic residues" evidence="1">
    <location>
        <begin position="54"/>
        <end position="74"/>
    </location>
</feature>
<evidence type="ECO:0000256" key="1">
    <source>
        <dbReference type="SAM" id="MobiDB-lite"/>
    </source>
</evidence>
<dbReference type="Proteomes" id="UP000465221">
    <property type="component" value="Unassembled WGS sequence"/>
</dbReference>
<feature type="compositionally biased region" description="Basic and acidic residues" evidence="1">
    <location>
        <begin position="35"/>
        <end position="45"/>
    </location>
</feature>